<dbReference type="RefSeq" id="WP_132486167.1">
    <property type="nucleotide sequence ID" value="NZ_SMKW01000020.1"/>
</dbReference>
<keyword evidence="7 9" id="KW-0408">Iron</keyword>
<evidence type="ECO:0000256" key="1">
    <source>
        <dbReference type="ARBA" id="ARBA00004496"/>
    </source>
</evidence>
<comment type="similarity">
    <text evidence="2 9">Belongs to the cytochrome P450 family.</text>
</comment>
<dbReference type="PANTHER" id="PTHR46696">
    <property type="entry name" value="P450, PUTATIVE (EUROFUNG)-RELATED"/>
    <property type="match status" value="1"/>
</dbReference>
<dbReference type="GO" id="GO:0005737">
    <property type="term" value="C:cytoplasm"/>
    <property type="evidence" value="ECO:0007669"/>
    <property type="project" value="UniProtKB-SubCell"/>
</dbReference>
<proteinExistence type="inferred from homology"/>
<dbReference type="PRINTS" id="PR00359">
    <property type="entry name" value="BP450"/>
</dbReference>
<evidence type="ECO:0000256" key="6">
    <source>
        <dbReference type="ARBA" id="ARBA00023002"/>
    </source>
</evidence>
<comment type="caution">
    <text evidence="10">The sequence shown here is derived from an EMBL/GenBank/DDBJ whole genome shotgun (WGS) entry which is preliminary data.</text>
</comment>
<dbReference type="InterPro" id="IPR017972">
    <property type="entry name" value="Cyt_P450_CS"/>
</dbReference>
<dbReference type="PRINTS" id="PR00385">
    <property type="entry name" value="P450"/>
</dbReference>
<name>A0A4R4Z0U6_9PSEU</name>
<keyword evidence="11" id="KW-1185">Reference proteome</keyword>
<dbReference type="PANTHER" id="PTHR46696:SF1">
    <property type="entry name" value="CYTOCHROME P450 YJIB-RELATED"/>
    <property type="match status" value="1"/>
</dbReference>
<dbReference type="GO" id="GO:0016705">
    <property type="term" value="F:oxidoreductase activity, acting on paired donors, with incorporation or reduction of molecular oxygen"/>
    <property type="evidence" value="ECO:0007669"/>
    <property type="project" value="InterPro"/>
</dbReference>
<evidence type="ECO:0000256" key="7">
    <source>
        <dbReference type="ARBA" id="ARBA00023004"/>
    </source>
</evidence>
<evidence type="ECO:0000256" key="9">
    <source>
        <dbReference type="RuleBase" id="RU000461"/>
    </source>
</evidence>
<evidence type="ECO:0000256" key="2">
    <source>
        <dbReference type="ARBA" id="ARBA00010617"/>
    </source>
</evidence>
<keyword evidence="3" id="KW-0963">Cytoplasm</keyword>
<evidence type="ECO:0000256" key="5">
    <source>
        <dbReference type="ARBA" id="ARBA00022723"/>
    </source>
</evidence>
<sequence length="405" mass="44416">MSEHAVDPAAYPKVRTCPFASAPEYAELRAEAPIAKVPMAGGGTAWLVTRHEHVRQVLGDPRMSSDRRRPGFPQLSVGQRATVGTVAPSMIGMDGEEHAAARRSVLGEFTVRRIEAMRPRIQQIVDGCIDEMLAEPRPVDLVRALSLPVPSLVICELLGVPYTDHDFFQERTGLILRKTTPVEQRIAAVEEIQAYLDELVTAKEQEVTDDLLGRQIRKQREAGEADHEALVRMALLLLVAGHETTANMISLGTLALLENPDQLAEIVADPAKTPTAVEELLRYFTIVEAATSRTVTEDVEIGGVLIPEGEGVVALGSSANRDPEAFDRPDELDLARNARGHVAFGFGPHQCLGQNLARLELQIVFDTLFRRLPGLRLAVAVDDLPFKSDANIYGIYEMPVTWGEE</sequence>
<comment type="subcellular location">
    <subcellularLocation>
        <location evidence="1">Cytoplasm</location>
    </subcellularLocation>
</comment>
<evidence type="ECO:0000256" key="4">
    <source>
        <dbReference type="ARBA" id="ARBA00022617"/>
    </source>
</evidence>
<dbReference type="InterPro" id="IPR036396">
    <property type="entry name" value="Cyt_P450_sf"/>
</dbReference>
<dbReference type="PROSITE" id="PS00086">
    <property type="entry name" value="CYTOCHROME_P450"/>
    <property type="match status" value="1"/>
</dbReference>
<protein>
    <submittedName>
        <fullName evidence="10">Cytochrome P450</fullName>
    </submittedName>
</protein>
<evidence type="ECO:0000256" key="8">
    <source>
        <dbReference type="ARBA" id="ARBA00023033"/>
    </source>
</evidence>
<evidence type="ECO:0000256" key="3">
    <source>
        <dbReference type="ARBA" id="ARBA00022490"/>
    </source>
</evidence>
<keyword evidence="6 9" id="KW-0560">Oxidoreductase</keyword>
<dbReference type="FunFam" id="1.10.630.10:FF:000018">
    <property type="entry name" value="Cytochrome P450 monooxygenase"/>
    <property type="match status" value="1"/>
</dbReference>
<dbReference type="Pfam" id="PF00067">
    <property type="entry name" value="p450"/>
    <property type="match status" value="2"/>
</dbReference>
<dbReference type="AlphaFoldDB" id="A0A4R4Z0U6"/>
<dbReference type="CDD" id="cd11030">
    <property type="entry name" value="CYP105-like"/>
    <property type="match status" value="1"/>
</dbReference>
<dbReference type="OrthoDB" id="3664945at2"/>
<dbReference type="EMBL" id="SMKW01000020">
    <property type="protein sequence ID" value="TDD50554.1"/>
    <property type="molecule type" value="Genomic_DNA"/>
</dbReference>
<dbReference type="GO" id="GO:0020037">
    <property type="term" value="F:heme binding"/>
    <property type="evidence" value="ECO:0007669"/>
    <property type="project" value="InterPro"/>
</dbReference>
<reference evidence="10 11" key="1">
    <citation type="submission" date="2019-03" db="EMBL/GenBank/DDBJ databases">
        <title>Draft genome sequences of novel Actinobacteria.</title>
        <authorList>
            <person name="Sahin N."/>
            <person name="Ay H."/>
            <person name="Saygin H."/>
        </authorList>
    </citation>
    <scope>NUCLEOTIDE SEQUENCE [LARGE SCALE GENOMIC DNA]</scope>
    <source>
        <strain evidence="10 11">7K502</strain>
    </source>
</reference>
<evidence type="ECO:0000313" key="10">
    <source>
        <dbReference type="EMBL" id="TDD50554.1"/>
    </source>
</evidence>
<keyword evidence="5 9" id="KW-0479">Metal-binding</keyword>
<organism evidence="10 11">
    <name type="scientific">Saccharopolyspora elongata</name>
    <dbReference type="NCBI Taxonomy" id="2530387"/>
    <lineage>
        <taxon>Bacteria</taxon>
        <taxon>Bacillati</taxon>
        <taxon>Actinomycetota</taxon>
        <taxon>Actinomycetes</taxon>
        <taxon>Pseudonocardiales</taxon>
        <taxon>Pseudonocardiaceae</taxon>
        <taxon>Saccharopolyspora</taxon>
    </lineage>
</organism>
<dbReference type="InterPro" id="IPR002397">
    <property type="entry name" value="Cyt_P450_B"/>
</dbReference>
<gene>
    <name evidence="10" type="ORF">E1288_17005</name>
</gene>
<dbReference type="Proteomes" id="UP000294947">
    <property type="component" value="Unassembled WGS sequence"/>
</dbReference>
<accession>A0A4R4Z0U6</accession>
<dbReference type="GO" id="GO:0004497">
    <property type="term" value="F:monooxygenase activity"/>
    <property type="evidence" value="ECO:0007669"/>
    <property type="project" value="UniProtKB-KW"/>
</dbReference>
<keyword evidence="8 9" id="KW-0503">Monooxygenase</keyword>
<dbReference type="Gene3D" id="1.10.630.10">
    <property type="entry name" value="Cytochrome P450"/>
    <property type="match status" value="1"/>
</dbReference>
<keyword evidence="4 9" id="KW-0349">Heme</keyword>
<dbReference type="GO" id="GO:0005506">
    <property type="term" value="F:iron ion binding"/>
    <property type="evidence" value="ECO:0007669"/>
    <property type="project" value="InterPro"/>
</dbReference>
<evidence type="ECO:0000313" key="11">
    <source>
        <dbReference type="Proteomes" id="UP000294947"/>
    </source>
</evidence>
<dbReference type="InterPro" id="IPR001128">
    <property type="entry name" value="Cyt_P450"/>
</dbReference>
<dbReference type="SUPFAM" id="SSF48264">
    <property type="entry name" value="Cytochrome P450"/>
    <property type="match status" value="1"/>
</dbReference>